<protein>
    <submittedName>
        <fullName evidence="4">Zinc metalloproteinase</fullName>
    </submittedName>
</protein>
<evidence type="ECO:0000259" key="2">
    <source>
        <dbReference type="PROSITE" id="PS50053"/>
    </source>
</evidence>
<dbReference type="EMBL" id="CAHR02000084">
    <property type="protein sequence ID" value="CCG82448.1"/>
    <property type="molecule type" value="Genomic_DNA"/>
</dbReference>
<keyword evidence="4" id="KW-0378">Hydrolase</keyword>
<feature type="compositionally biased region" description="Basic and acidic residues" evidence="1">
    <location>
        <begin position="335"/>
        <end position="353"/>
    </location>
</feature>
<keyword evidence="4" id="KW-0645">Protease</keyword>
<dbReference type="Proteomes" id="UP000013776">
    <property type="component" value="Unassembled WGS sequence"/>
</dbReference>
<feature type="domain" description="Ubiquitin-like" evidence="2">
    <location>
        <begin position="60"/>
        <end position="116"/>
    </location>
</feature>
<accession>R4XDG1</accession>
<feature type="region of interest" description="Disordered" evidence="1">
    <location>
        <begin position="306"/>
        <end position="353"/>
    </location>
</feature>
<dbReference type="PANTHER" id="PTHR47795">
    <property type="entry name" value="UBIQUITIN AND WLM DOMAIN-CONTAINING METALLOPROTEASE SPCC1442.07C"/>
    <property type="match status" value="1"/>
</dbReference>
<evidence type="ECO:0000259" key="3">
    <source>
        <dbReference type="PROSITE" id="PS51397"/>
    </source>
</evidence>
<feature type="compositionally biased region" description="Gly residues" evidence="1">
    <location>
        <begin position="316"/>
        <end position="330"/>
    </location>
</feature>
<evidence type="ECO:0000313" key="4">
    <source>
        <dbReference type="EMBL" id="CCG82448.1"/>
    </source>
</evidence>
<evidence type="ECO:0000313" key="5">
    <source>
        <dbReference type="Proteomes" id="UP000013776"/>
    </source>
</evidence>
<dbReference type="eggNOG" id="KOG4842">
    <property type="taxonomic scope" value="Eukaryota"/>
</dbReference>
<dbReference type="PROSITE" id="PS50053">
    <property type="entry name" value="UBIQUITIN_2"/>
    <property type="match status" value="1"/>
</dbReference>
<name>R4XDG1_TAPDE</name>
<dbReference type="SUPFAM" id="SSF54236">
    <property type="entry name" value="Ubiquitin-like"/>
    <property type="match status" value="1"/>
</dbReference>
<dbReference type="AlphaFoldDB" id="R4XDG1"/>
<reference evidence="4 5" key="1">
    <citation type="journal article" date="2013" name="MBio">
        <title>Genome sequencing of the plant pathogen Taphrina deformans, the causal agent of peach leaf curl.</title>
        <authorList>
            <person name="Cisse O.H."/>
            <person name="Almeida J.M.G.C.F."/>
            <person name="Fonseca A."/>
            <person name="Kumar A.A."/>
            <person name="Salojaervi J."/>
            <person name="Overmyer K."/>
            <person name="Hauser P.M."/>
            <person name="Pagni M."/>
        </authorList>
    </citation>
    <scope>NUCLEOTIDE SEQUENCE [LARGE SCALE GENOMIC DNA]</scope>
    <source>
        <strain evidence="5">PYCC 5710 / ATCC 11124 / CBS 356.35 / IMI 108563 / JCM 9778 / NBRC 8474</strain>
    </source>
</reference>
<dbReference type="GO" id="GO:0008237">
    <property type="term" value="F:metallopeptidase activity"/>
    <property type="evidence" value="ECO:0007669"/>
    <property type="project" value="UniProtKB-KW"/>
</dbReference>
<keyword evidence="5" id="KW-1185">Reference proteome</keyword>
<dbReference type="InterPro" id="IPR000626">
    <property type="entry name" value="Ubiquitin-like_dom"/>
</dbReference>
<proteinExistence type="predicted"/>
<sequence length="353" mass="38764">MPNPSTLFLHHTVAIIQQRHQSRTVVPDGSVQAGTNEHSISRQQAQHLDKHLRLFVCWLMQVQVSYRGQCHAFTLPDASTVAALKDLIHESLDLPPGTQKLLAKGKVAGPDSIVQDGTRFMLLATSAESISAVSTSLARSGTGTGTGTRGTPGTRVGLNRTIEPATPYIFDRIVALPHLPSPSTSQTFLERLARDAAIRHLMRRRHLRVALLTELDPRAHTTHDSKVLGLNRNAGEQVLLRVRTDTLDGWRDYRTVRATLVHELAHNTHTDHDRAFWDLFNAMSREVAEFESGRAMAPGEVFVPKEAKESDLGAEWTGGTGKLGRNGDGPGPALEGREARARAAEERSREPHA</sequence>
<dbReference type="Pfam" id="PF08325">
    <property type="entry name" value="WLM"/>
    <property type="match status" value="1"/>
</dbReference>
<comment type="caution">
    <text evidence="4">The sequence shown here is derived from an EMBL/GenBank/DDBJ whole genome shotgun (WGS) entry which is preliminary data.</text>
</comment>
<dbReference type="PROSITE" id="PS51397">
    <property type="entry name" value="WLM"/>
    <property type="match status" value="1"/>
</dbReference>
<dbReference type="InterPro" id="IPR013536">
    <property type="entry name" value="WLM_dom"/>
</dbReference>
<dbReference type="Gene3D" id="3.10.20.90">
    <property type="entry name" value="Phosphatidylinositol 3-kinase Catalytic Subunit, Chain A, domain 1"/>
    <property type="match status" value="1"/>
</dbReference>
<feature type="domain" description="WLM" evidence="3">
    <location>
        <begin position="161"/>
        <end position="349"/>
    </location>
</feature>
<keyword evidence="4" id="KW-0482">Metalloprotease</keyword>
<dbReference type="PANTHER" id="PTHR47795:SF1">
    <property type="entry name" value="DNA-DEPENDENT METALLOPROTEASE WSS1 HOMOLOG 2"/>
    <property type="match status" value="1"/>
</dbReference>
<dbReference type="InterPro" id="IPR029071">
    <property type="entry name" value="Ubiquitin-like_domsf"/>
</dbReference>
<dbReference type="OrthoDB" id="49605at2759"/>
<feature type="region of interest" description="Disordered" evidence="1">
    <location>
        <begin position="137"/>
        <end position="157"/>
    </location>
</feature>
<dbReference type="GO" id="GO:0070628">
    <property type="term" value="F:proteasome binding"/>
    <property type="evidence" value="ECO:0007669"/>
    <property type="project" value="TreeGrafter"/>
</dbReference>
<organism evidence="4 5">
    <name type="scientific">Taphrina deformans (strain PYCC 5710 / ATCC 11124 / CBS 356.35 / IMI 108563 / JCM 9778 / NBRC 8474)</name>
    <name type="common">Peach leaf curl fungus</name>
    <name type="synonym">Lalaria deformans</name>
    <dbReference type="NCBI Taxonomy" id="1097556"/>
    <lineage>
        <taxon>Eukaryota</taxon>
        <taxon>Fungi</taxon>
        <taxon>Dikarya</taxon>
        <taxon>Ascomycota</taxon>
        <taxon>Taphrinomycotina</taxon>
        <taxon>Taphrinomycetes</taxon>
        <taxon>Taphrinales</taxon>
        <taxon>Taphrinaceae</taxon>
        <taxon>Taphrina</taxon>
    </lineage>
</organism>
<evidence type="ECO:0000256" key="1">
    <source>
        <dbReference type="SAM" id="MobiDB-lite"/>
    </source>
</evidence>
<gene>
    <name evidence="4" type="ORF">TAPDE_002451</name>
</gene>
<dbReference type="STRING" id="1097556.R4XDG1"/>